<evidence type="ECO:0000313" key="3">
    <source>
        <dbReference type="Proteomes" id="UP001202281"/>
    </source>
</evidence>
<name>A0ABT0BNG9_9SPHN</name>
<keyword evidence="3" id="KW-1185">Reference proteome</keyword>
<dbReference type="Proteomes" id="UP001202281">
    <property type="component" value="Unassembled WGS sequence"/>
</dbReference>
<keyword evidence="1" id="KW-0732">Signal</keyword>
<accession>A0ABT0BNG9</accession>
<comment type="caution">
    <text evidence="2">The sequence shown here is derived from an EMBL/GenBank/DDBJ whole genome shotgun (WGS) entry which is preliminary data.</text>
</comment>
<protein>
    <recommendedName>
        <fullName evidence="4">DUF3551 domain-containing protein</fullName>
    </recommendedName>
</protein>
<gene>
    <name evidence="2" type="ORF">MTR66_07155</name>
</gene>
<evidence type="ECO:0008006" key="4">
    <source>
        <dbReference type="Google" id="ProtNLM"/>
    </source>
</evidence>
<dbReference type="RefSeq" id="WP_243919196.1">
    <property type="nucleotide sequence ID" value="NZ_JALHLG010000007.1"/>
</dbReference>
<evidence type="ECO:0000313" key="2">
    <source>
        <dbReference type="EMBL" id="MCJ2186591.1"/>
    </source>
</evidence>
<proteinExistence type="predicted"/>
<evidence type="ECO:0000256" key="1">
    <source>
        <dbReference type="SAM" id="SignalP"/>
    </source>
</evidence>
<reference evidence="2 3" key="1">
    <citation type="submission" date="2022-04" db="EMBL/GenBank/DDBJ databases">
        <title>Identification of a novel bacterium isolated from mangrove sediments.</title>
        <authorList>
            <person name="Pan X."/>
        </authorList>
    </citation>
    <scope>NUCLEOTIDE SEQUENCE [LARGE SCALE GENOMIC DNA]</scope>
    <source>
        <strain evidence="2 3">B2638</strain>
    </source>
</reference>
<organism evidence="2 3">
    <name type="scientific">Novosphingobium beihaiensis</name>
    <dbReference type="NCBI Taxonomy" id="2930389"/>
    <lineage>
        <taxon>Bacteria</taxon>
        <taxon>Pseudomonadati</taxon>
        <taxon>Pseudomonadota</taxon>
        <taxon>Alphaproteobacteria</taxon>
        <taxon>Sphingomonadales</taxon>
        <taxon>Sphingomonadaceae</taxon>
        <taxon>Novosphingobium</taxon>
    </lineage>
</organism>
<feature type="signal peptide" evidence="1">
    <location>
        <begin position="1"/>
        <end position="25"/>
    </location>
</feature>
<feature type="chain" id="PRO_5046978488" description="DUF3551 domain-containing protein" evidence="1">
    <location>
        <begin position="26"/>
        <end position="79"/>
    </location>
</feature>
<dbReference type="EMBL" id="JALHLG010000007">
    <property type="protein sequence ID" value="MCJ2186591.1"/>
    <property type="molecule type" value="Genomic_DNA"/>
</dbReference>
<sequence length="79" mass="8857">MSMKRILMPALVMAMATITPTSVSAQGSEYDACMAVAHANYFTEINKCYSQSSYYQRTKCLSDATTRRTDAIMRCQDLL</sequence>